<name>A0A3E4QUU7_9ACTN</name>
<comment type="caution">
    <text evidence="7">The sequence shown here is derived from an EMBL/GenBank/DDBJ whole genome shotgun (WGS) entry which is preliminary data.</text>
</comment>
<keyword evidence="4 5" id="KW-0378">Hydrolase</keyword>
<keyword evidence="2 5" id="KW-0690">Ribosome biogenesis</keyword>
<feature type="domain" description="YqgF/RNase H-like" evidence="6">
    <location>
        <begin position="1"/>
        <end position="101"/>
    </location>
</feature>
<protein>
    <recommendedName>
        <fullName evidence="5">Putative pre-16S rRNA nuclease</fullName>
        <ecNumber evidence="5">3.1.-.-</ecNumber>
    </recommendedName>
</protein>
<dbReference type="Gene3D" id="3.30.420.140">
    <property type="entry name" value="YqgF/RNase H-like domain"/>
    <property type="match status" value="1"/>
</dbReference>
<dbReference type="GO" id="GO:0000967">
    <property type="term" value="P:rRNA 5'-end processing"/>
    <property type="evidence" value="ECO:0007669"/>
    <property type="project" value="UniProtKB-UniRule"/>
</dbReference>
<dbReference type="HAMAP" id="MF_00651">
    <property type="entry name" value="Nuclease_YqgF"/>
    <property type="match status" value="1"/>
</dbReference>
<dbReference type="InterPro" id="IPR012337">
    <property type="entry name" value="RNaseH-like_sf"/>
</dbReference>
<dbReference type="NCBIfam" id="TIGR00250">
    <property type="entry name" value="RNAse_H_YqgF"/>
    <property type="match status" value="1"/>
</dbReference>
<dbReference type="AlphaFoldDB" id="A0A3E4QUU7"/>
<comment type="similarity">
    <text evidence="5">Belongs to the YqgF HJR family.</text>
</comment>
<evidence type="ECO:0000313" key="8">
    <source>
        <dbReference type="Proteomes" id="UP000260943"/>
    </source>
</evidence>
<dbReference type="RefSeq" id="WP_117679377.1">
    <property type="nucleotide sequence ID" value="NZ_CAJJKC010000002.1"/>
</dbReference>
<evidence type="ECO:0000256" key="5">
    <source>
        <dbReference type="HAMAP-Rule" id="MF_00651"/>
    </source>
</evidence>
<evidence type="ECO:0000256" key="4">
    <source>
        <dbReference type="ARBA" id="ARBA00022801"/>
    </source>
</evidence>
<evidence type="ECO:0000256" key="3">
    <source>
        <dbReference type="ARBA" id="ARBA00022722"/>
    </source>
</evidence>
<dbReference type="PANTHER" id="PTHR33317">
    <property type="entry name" value="POLYNUCLEOTIDYL TRANSFERASE, RIBONUCLEASE H-LIKE SUPERFAMILY PROTEIN"/>
    <property type="match status" value="1"/>
</dbReference>
<dbReference type="GO" id="GO:0016788">
    <property type="term" value="F:hydrolase activity, acting on ester bonds"/>
    <property type="evidence" value="ECO:0007669"/>
    <property type="project" value="UniProtKB-UniRule"/>
</dbReference>
<proteinExistence type="inferred from homology"/>
<accession>A0A3E4QUU7</accession>
<dbReference type="EC" id="3.1.-.-" evidence="5"/>
<keyword evidence="1 5" id="KW-0963">Cytoplasm</keyword>
<dbReference type="EMBL" id="QSRJ01000004">
    <property type="protein sequence ID" value="RGL10748.1"/>
    <property type="molecule type" value="Genomic_DNA"/>
</dbReference>
<evidence type="ECO:0000256" key="1">
    <source>
        <dbReference type="ARBA" id="ARBA00022490"/>
    </source>
</evidence>
<reference evidence="7 8" key="1">
    <citation type="submission" date="2018-08" db="EMBL/GenBank/DDBJ databases">
        <title>A genome reference for cultivated species of the human gut microbiota.</title>
        <authorList>
            <person name="Zou Y."/>
            <person name="Xue W."/>
            <person name="Luo G."/>
        </authorList>
    </citation>
    <scope>NUCLEOTIDE SEQUENCE [LARGE SCALE GENOMIC DNA]</scope>
    <source>
        <strain evidence="7 8">TF08-14</strain>
    </source>
</reference>
<dbReference type="GO" id="GO:0004518">
    <property type="term" value="F:nuclease activity"/>
    <property type="evidence" value="ECO:0007669"/>
    <property type="project" value="UniProtKB-KW"/>
</dbReference>
<evidence type="ECO:0000259" key="6">
    <source>
        <dbReference type="SMART" id="SM00732"/>
    </source>
</evidence>
<evidence type="ECO:0000313" key="7">
    <source>
        <dbReference type="EMBL" id="RGL10748.1"/>
    </source>
</evidence>
<dbReference type="GO" id="GO:0005829">
    <property type="term" value="C:cytosol"/>
    <property type="evidence" value="ECO:0007669"/>
    <property type="project" value="TreeGrafter"/>
</dbReference>
<evidence type="ECO:0000256" key="2">
    <source>
        <dbReference type="ARBA" id="ARBA00022517"/>
    </source>
</evidence>
<dbReference type="SUPFAM" id="SSF53098">
    <property type="entry name" value="Ribonuclease H-like"/>
    <property type="match status" value="1"/>
</dbReference>
<keyword evidence="3 5" id="KW-0540">Nuclease</keyword>
<organism evidence="7 8">
    <name type="scientific">Collinsella tanakaei</name>
    <dbReference type="NCBI Taxonomy" id="626935"/>
    <lineage>
        <taxon>Bacteria</taxon>
        <taxon>Bacillati</taxon>
        <taxon>Actinomycetota</taxon>
        <taxon>Coriobacteriia</taxon>
        <taxon>Coriobacteriales</taxon>
        <taxon>Coriobacteriaceae</taxon>
        <taxon>Collinsella</taxon>
    </lineage>
</organism>
<dbReference type="Pfam" id="PF03652">
    <property type="entry name" value="RuvX"/>
    <property type="match status" value="1"/>
</dbReference>
<comment type="subcellular location">
    <subcellularLocation>
        <location evidence="5">Cytoplasm</location>
    </subcellularLocation>
</comment>
<comment type="function">
    <text evidence="5">Could be a nuclease involved in processing of the 5'-end of pre-16S rRNA.</text>
</comment>
<dbReference type="InterPro" id="IPR005227">
    <property type="entry name" value="YqgF"/>
</dbReference>
<dbReference type="CDD" id="cd16964">
    <property type="entry name" value="YqgF"/>
    <property type="match status" value="1"/>
</dbReference>
<gene>
    <name evidence="7" type="ORF">DXC81_04585</name>
</gene>
<sequence>MVVLALDIGETRIGIAASDRSGRVAMPVKVMNADEVINLARPFRMLLEDYEPELLVCGLPQTMAGEEGPQAERIKGVAQKLSDATGLPVAFADERLSSREAKRILREEGLSERQMRGKVDMIAASLFLQAWLDGHDRKESRG</sequence>
<dbReference type="SMART" id="SM00732">
    <property type="entry name" value="YqgFc"/>
    <property type="match status" value="1"/>
</dbReference>
<dbReference type="InterPro" id="IPR037027">
    <property type="entry name" value="YqgF/RNaseH-like_dom_sf"/>
</dbReference>
<dbReference type="Proteomes" id="UP000260943">
    <property type="component" value="Unassembled WGS sequence"/>
</dbReference>
<dbReference type="PANTHER" id="PTHR33317:SF4">
    <property type="entry name" value="POLYNUCLEOTIDYL TRANSFERASE, RIBONUCLEASE H-LIKE SUPERFAMILY PROTEIN"/>
    <property type="match status" value="1"/>
</dbReference>
<dbReference type="InterPro" id="IPR006641">
    <property type="entry name" value="YqgF/RNaseH-like_dom"/>
</dbReference>